<proteinExistence type="predicted"/>
<gene>
    <name evidence="1" type="ORF">OCV43_12620</name>
</gene>
<organism evidence="1 2">
    <name type="scientific">Roseburia amylophila</name>
    <dbReference type="NCBI Taxonomy" id="2981794"/>
    <lineage>
        <taxon>Bacteria</taxon>
        <taxon>Bacillati</taxon>
        <taxon>Bacillota</taxon>
        <taxon>Clostridia</taxon>
        <taxon>Lachnospirales</taxon>
        <taxon>Lachnospiraceae</taxon>
        <taxon>Roseburia</taxon>
    </lineage>
</organism>
<dbReference type="EMBL" id="JAOQKI010000025">
    <property type="protein sequence ID" value="MCU6718096.1"/>
    <property type="molecule type" value="Genomic_DNA"/>
</dbReference>
<protein>
    <submittedName>
        <fullName evidence="1">Uncharacterized protein</fullName>
    </submittedName>
</protein>
<sequence>MVCNCCGKEIEERKQDYIYIEKEWNYFSTKDGVKSKLRVCESCFDAWTKQFVIPPLMEEVTEIV</sequence>
<dbReference type="Proteomes" id="UP001209666">
    <property type="component" value="Unassembled WGS sequence"/>
</dbReference>
<name>A0ABT2SGN5_9FIRM</name>
<dbReference type="RefSeq" id="WP_262624254.1">
    <property type="nucleotide sequence ID" value="NZ_JAOQKI010000025.1"/>
</dbReference>
<evidence type="ECO:0000313" key="1">
    <source>
        <dbReference type="EMBL" id="MCU6718096.1"/>
    </source>
</evidence>
<accession>A0ABT2SGN5</accession>
<keyword evidence="2" id="KW-1185">Reference proteome</keyword>
<comment type="caution">
    <text evidence="1">The sequence shown here is derived from an EMBL/GenBank/DDBJ whole genome shotgun (WGS) entry which is preliminary data.</text>
</comment>
<reference evidence="1 2" key="1">
    <citation type="journal article" date="2021" name="ISME Commun">
        <title>Automated analysis of genomic sequences facilitates high-throughput and comprehensive description of bacteria.</title>
        <authorList>
            <person name="Hitch T.C.A."/>
        </authorList>
    </citation>
    <scope>NUCLEOTIDE SEQUENCE [LARGE SCALE GENOMIC DNA]</scope>
    <source>
        <strain evidence="1 2">Sanger_19</strain>
    </source>
</reference>
<evidence type="ECO:0000313" key="2">
    <source>
        <dbReference type="Proteomes" id="UP001209666"/>
    </source>
</evidence>